<protein>
    <recommendedName>
        <fullName evidence="4">Phytanoyl-CoA dioxygenase</fullName>
    </recommendedName>
</protein>
<evidence type="ECO:0000313" key="2">
    <source>
        <dbReference type="EMBL" id="GCL64074.1"/>
    </source>
</evidence>
<accession>A0A480AR76</accession>
<dbReference type="SUPFAM" id="SSF51197">
    <property type="entry name" value="Clavaminate synthase-like"/>
    <property type="match status" value="1"/>
</dbReference>
<sequence length="307" mass="34103">MSGPLLARASYEFMQRIARFSGVRRATMARARQGQPADGPLPTAAADPVQASASTAAMLADLERDGLAPHLRLRPDVVADIQRWADSSPCFAYENPAHGFLPHQRTQAEAALGRPILKAVYFNPEQGCAAMRAVCDSPQVHAVAQAYLGAGAQLVSRQLWWTFPTDADEKTRKKAAHFFHRDIDDWAFLKFFFYITPVQAGDGSHHFVLQSHRPGWKQLTVEGFQKKRWTDEQVRRGYGAPAMRELHGPAGLGFAEDTFGLHKAQSPSVHPRLLVSLVFQRNDYHLEDHSHLRTQLLVPPVAQGQAA</sequence>
<evidence type="ECO:0000256" key="1">
    <source>
        <dbReference type="SAM" id="MobiDB-lite"/>
    </source>
</evidence>
<name>A0A480AR76_9BURK</name>
<comment type="caution">
    <text evidence="2">The sequence shown here is derived from an EMBL/GenBank/DDBJ whole genome shotgun (WGS) entry which is preliminary data.</text>
</comment>
<reference evidence="3" key="1">
    <citation type="submission" date="2019-03" db="EMBL/GenBank/DDBJ databases">
        <title>Aquabacterium pictum sp.nov., the first bacteriochlorophyll a-containing freshwater bacterium in the genus Aquabacterium of the class Betaproteobacteria.</title>
        <authorList>
            <person name="Hirose S."/>
            <person name="Tank M."/>
            <person name="Hara E."/>
            <person name="Tamaki H."/>
            <person name="Takaichi S."/>
            <person name="Haruta S."/>
            <person name="Hanada S."/>
        </authorList>
    </citation>
    <scope>NUCLEOTIDE SEQUENCE [LARGE SCALE GENOMIC DNA]</scope>
    <source>
        <strain evidence="3">W35</strain>
    </source>
</reference>
<dbReference type="EMBL" id="BJCL01000008">
    <property type="protein sequence ID" value="GCL64074.1"/>
    <property type="molecule type" value="Genomic_DNA"/>
</dbReference>
<gene>
    <name evidence="2" type="ORF">AQPW35_31550</name>
</gene>
<dbReference type="AlphaFoldDB" id="A0A480AR76"/>
<organism evidence="2 3">
    <name type="scientific">Pseudaquabacterium pictum</name>
    <dbReference type="NCBI Taxonomy" id="2315236"/>
    <lineage>
        <taxon>Bacteria</taxon>
        <taxon>Pseudomonadati</taxon>
        <taxon>Pseudomonadota</taxon>
        <taxon>Betaproteobacteria</taxon>
        <taxon>Burkholderiales</taxon>
        <taxon>Sphaerotilaceae</taxon>
        <taxon>Pseudaquabacterium</taxon>
    </lineage>
</organism>
<dbReference type="Proteomes" id="UP000301751">
    <property type="component" value="Unassembled WGS sequence"/>
</dbReference>
<feature type="region of interest" description="Disordered" evidence="1">
    <location>
        <begin position="28"/>
        <end position="48"/>
    </location>
</feature>
<dbReference type="RefSeq" id="WP_137733813.1">
    <property type="nucleotide sequence ID" value="NZ_BJCL01000008.1"/>
</dbReference>
<dbReference type="Gene3D" id="2.60.120.620">
    <property type="entry name" value="q2cbj1_9rhob like domain"/>
    <property type="match status" value="1"/>
</dbReference>
<evidence type="ECO:0000313" key="3">
    <source>
        <dbReference type="Proteomes" id="UP000301751"/>
    </source>
</evidence>
<evidence type="ECO:0008006" key="4">
    <source>
        <dbReference type="Google" id="ProtNLM"/>
    </source>
</evidence>
<keyword evidence="3" id="KW-1185">Reference proteome</keyword>
<dbReference type="OrthoDB" id="547161at2"/>
<proteinExistence type="predicted"/>